<proteinExistence type="predicted"/>
<dbReference type="Pfam" id="PF04829">
    <property type="entry name" value="PT-VENN"/>
    <property type="match status" value="1"/>
</dbReference>
<evidence type="ECO:0000259" key="5">
    <source>
        <dbReference type="Pfam" id="PF04829"/>
    </source>
</evidence>
<comment type="subcellular location">
    <subcellularLocation>
        <location evidence="1">Target cell</location>
        <location evidence="1">Target cell cytoplasm</location>
    </subcellularLocation>
</comment>
<dbReference type="EMBL" id="RPFL01000071">
    <property type="protein sequence ID" value="RPD83179.1"/>
    <property type="molecule type" value="Genomic_DNA"/>
</dbReference>
<evidence type="ECO:0000313" key="7">
    <source>
        <dbReference type="Proteomes" id="UP000272412"/>
    </source>
</evidence>
<dbReference type="InterPro" id="IPR006914">
    <property type="entry name" value="VENN_dom"/>
</dbReference>
<sequence>MGASLTLRLLKCAPQNGVGIAAATLSPALSYEIGQYFKAIAEENKRTGKTQEAELTTGQQTAHILAHAVLGAATAAAGEHNALAGAISAGGAEAAAPVIGKWLYGKDKGSDLTAEEKETVTVITNLLGTATGGAVGNSTANAVQGSLNAQSAVKNNSQLFDDLRDWTKEKAETAATAARELFPNTPAISGFLLGLGDVANGGLGLTDAAAESLAMAIHCVSGLDYCNTAITNNQERGRILLDTARAVTDGRIKNALEHWGNNLLYGTSEQQRQATEQLARVSTALGIGTAVSSPKVDPIARPIATNASKAVPITLTKPVIQSRINLKNRNFNDSGWLHVIERHFPEGRGSGSQFSISKTELRELLQHKDVVSVPITKVRTSIEKLDDGTRIPHEIYERVVRKILGMINIITINLPIL</sequence>
<gene>
    <name evidence="6" type="ORF">EGK74_13215</name>
</gene>
<keyword evidence="4" id="KW-0843">Virulence</keyword>
<evidence type="ECO:0000256" key="1">
    <source>
        <dbReference type="ARBA" id="ARBA00004219"/>
    </source>
</evidence>
<reference evidence="6 7" key="1">
    <citation type="submission" date="2018-11" db="EMBL/GenBank/DDBJ databases">
        <title>Neisseria weixii sp. nov. isolated from the rectal contents of plateau pika (Ochotona cruzoniae).</title>
        <authorList>
            <person name="Zhang G."/>
        </authorList>
    </citation>
    <scope>NUCLEOTIDE SEQUENCE [LARGE SCALE GENOMIC DNA]</scope>
    <source>
        <strain evidence="6 7">10009</strain>
    </source>
</reference>
<feature type="domain" description="VENN motif-containing" evidence="5">
    <location>
        <begin position="110"/>
        <end position="157"/>
    </location>
</feature>
<keyword evidence="2" id="KW-0800">Toxin</keyword>
<name>A0A3N4MVG0_9NEIS</name>
<keyword evidence="7" id="KW-1185">Reference proteome</keyword>
<comment type="caution">
    <text evidence="6">The sequence shown here is derived from an EMBL/GenBank/DDBJ whole genome shotgun (WGS) entry which is preliminary data.</text>
</comment>
<dbReference type="OrthoDB" id="8607394at2"/>
<organism evidence="6 7">
    <name type="scientific">Neisseria weixii</name>
    <dbReference type="NCBI Taxonomy" id="1853276"/>
    <lineage>
        <taxon>Bacteria</taxon>
        <taxon>Pseudomonadati</taxon>
        <taxon>Pseudomonadota</taxon>
        <taxon>Betaproteobacteria</taxon>
        <taxon>Neisseriales</taxon>
        <taxon>Neisseriaceae</taxon>
        <taxon>Neisseria</taxon>
    </lineage>
</organism>
<dbReference type="Proteomes" id="UP000272412">
    <property type="component" value="Unassembled WGS sequence"/>
</dbReference>
<dbReference type="AlphaFoldDB" id="A0A3N4MVG0"/>
<protein>
    <recommendedName>
        <fullName evidence="5">VENN motif-containing domain-containing protein</fullName>
    </recommendedName>
</protein>
<accession>A0A3N4MVG0</accession>
<evidence type="ECO:0000256" key="3">
    <source>
        <dbReference type="ARBA" id="ARBA00022913"/>
    </source>
</evidence>
<dbReference type="GO" id="GO:0090729">
    <property type="term" value="F:toxin activity"/>
    <property type="evidence" value="ECO:0007669"/>
    <property type="project" value="UniProtKB-KW"/>
</dbReference>
<dbReference type="RefSeq" id="WP_123805019.1">
    <property type="nucleotide sequence ID" value="NZ_RPFL01000071.1"/>
</dbReference>
<evidence type="ECO:0000256" key="4">
    <source>
        <dbReference type="ARBA" id="ARBA00023026"/>
    </source>
</evidence>
<evidence type="ECO:0000313" key="6">
    <source>
        <dbReference type="EMBL" id="RPD83179.1"/>
    </source>
</evidence>
<keyword evidence="3" id="KW-1266">Target cell cytoplasm</keyword>
<evidence type="ECO:0000256" key="2">
    <source>
        <dbReference type="ARBA" id="ARBA00022656"/>
    </source>
</evidence>